<dbReference type="AlphaFoldDB" id="A0A2T2NK66"/>
<organism evidence="1 2">
    <name type="scientific">Corynespora cassiicola Philippines</name>
    <dbReference type="NCBI Taxonomy" id="1448308"/>
    <lineage>
        <taxon>Eukaryota</taxon>
        <taxon>Fungi</taxon>
        <taxon>Dikarya</taxon>
        <taxon>Ascomycota</taxon>
        <taxon>Pezizomycotina</taxon>
        <taxon>Dothideomycetes</taxon>
        <taxon>Pleosporomycetidae</taxon>
        <taxon>Pleosporales</taxon>
        <taxon>Corynesporascaceae</taxon>
        <taxon>Corynespora</taxon>
    </lineage>
</organism>
<evidence type="ECO:0000313" key="2">
    <source>
        <dbReference type="Proteomes" id="UP000240883"/>
    </source>
</evidence>
<gene>
    <name evidence="1" type="ORF">BS50DRAFT_63670</name>
</gene>
<name>A0A2T2NK66_CORCC</name>
<keyword evidence="2" id="KW-1185">Reference proteome</keyword>
<dbReference type="Proteomes" id="UP000240883">
    <property type="component" value="Unassembled WGS sequence"/>
</dbReference>
<reference evidence="1 2" key="1">
    <citation type="journal article" date="2018" name="Front. Microbiol.">
        <title>Genome-Wide Analysis of Corynespora cassiicola Leaf Fall Disease Putative Effectors.</title>
        <authorList>
            <person name="Lopez D."/>
            <person name="Ribeiro S."/>
            <person name="Label P."/>
            <person name="Fumanal B."/>
            <person name="Venisse J.S."/>
            <person name="Kohler A."/>
            <person name="de Oliveira R.R."/>
            <person name="Labutti K."/>
            <person name="Lipzen A."/>
            <person name="Lail K."/>
            <person name="Bauer D."/>
            <person name="Ohm R.A."/>
            <person name="Barry K.W."/>
            <person name="Spatafora J."/>
            <person name="Grigoriev I.V."/>
            <person name="Martin F.M."/>
            <person name="Pujade-Renaud V."/>
        </authorList>
    </citation>
    <scope>NUCLEOTIDE SEQUENCE [LARGE SCALE GENOMIC DNA]</scope>
    <source>
        <strain evidence="1 2">Philippines</strain>
    </source>
</reference>
<evidence type="ECO:0000313" key="1">
    <source>
        <dbReference type="EMBL" id="PSN65646.1"/>
    </source>
</evidence>
<protein>
    <submittedName>
        <fullName evidence="1">Uncharacterized protein</fullName>
    </submittedName>
</protein>
<dbReference type="EMBL" id="KZ678137">
    <property type="protein sequence ID" value="PSN65646.1"/>
    <property type="molecule type" value="Genomic_DNA"/>
</dbReference>
<sequence length="167" mass="19245">MKTRRAAATTTTIRKRKWNLFRSDDPLVPCRRPRRHHRILRTEIRMCDFPCPSRSSALTRFHLREKSTQAERAVSLEADGWSLVGWRAFEAASQWQTLDARNTWNRGTLHAVHYSPNTNACGCSELCLIFPLDNEPCTSVLSSRPFGMRSISSVSPSRKWKEPRSVM</sequence>
<accession>A0A2T2NK66</accession>
<proteinExistence type="predicted"/>